<proteinExistence type="predicted"/>
<reference evidence="2" key="1">
    <citation type="journal article" date="2019" name="Sci. Rep.">
        <title>Draft genome of Tanacetum cinerariifolium, the natural source of mosquito coil.</title>
        <authorList>
            <person name="Yamashiro T."/>
            <person name="Shiraishi A."/>
            <person name="Satake H."/>
            <person name="Nakayama K."/>
        </authorList>
    </citation>
    <scope>NUCLEOTIDE SEQUENCE</scope>
</reference>
<evidence type="ECO:0000313" key="2">
    <source>
        <dbReference type="EMBL" id="GEY39815.1"/>
    </source>
</evidence>
<comment type="caution">
    <text evidence="2">The sequence shown here is derived from an EMBL/GenBank/DDBJ whole genome shotgun (WGS) entry which is preliminary data.</text>
</comment>
<dbReference type="AlphaFoldDB" id="A0A699HSP9"/>
<evidence type="ECO:0008006" key="3">
    <source>
        <dbReference type="Google" id="ProtNLM"/>
    </source>
</evidence>
<gene>
    <name evidence="2" type="ORF">Tci_411789</name>
</gene>
<feature type="region of interest" description="Disordered" evidence="1">
    <location>
        <begin position="96"/>
        <end position="135"/>
    </location>
</feature>
<dbReference type="EMBL" id="BKCJ010175173">
    <property type="protein sequence ID" value="GEY39815.1"/>
    <property type="molecule type" value="Genomic_DNA"/>
</dbReference>
<feature type="compositionally biased region" description="Basic and acidic residues" evidence="1">
    <location>
        <begin position="121"/>
        <end position="134"/>
    </location>
</feature>
<sequence length="391" mass="44530">MPSHDGSYDEEGDPDNFLHLFEGSIRMQNGQCPQQKKFTKTHLAVHIIKQKEGESTRAFVTSLVEFLSIDLPTSYKGLMEKTYTWIEAKEVTTNGTLNDRRENSNRFKRDSSWDNNRGKRNRDSDRKKENKETVPAEAPILMLSRQDRTHKRKLAEEHVNGLEEITFPPVSSTSNFSNHVIINAWTSGGELNRVYMDSGSSGALLAPGSLTRTEVLNFVIIRSNSPHKLLLRRTAMQRMGIVVSTVHRAINFYTPNEIGTVLSTCEPPEKDKGKKKSKATCSETVKNVLSCVDIEERIIVNTKYPEKTVAIGKQLPTNIKERLQKLLIANADVFAWTYTDMKRIPKTIIVGRKPFNTEHKLNEYKHIKPIKQKRRGLGSDCSEATEMWKNL</sequence>
<name>A0A699HSP9_TANCI</name>
<accession>A0A699HSP9</accession>
<protein>
    <recommendedName>
        <fullName evidence="3">Reverse transcriptase domain-containing protein</fullName>
    </recommendedName>
</protein>
<evidence type="ECO:0000256" key="1">
    <source>
        <dbReference type="SAM" id="MobiDB-lite"/>
    </source>
</evidence>
<feature type="compositionally biased region" description="Basic and acidic residues" evidence="1">
    <location>
        <begin position="98"/>
        <end position="112"/>
    </location>
</feature>
<organism evidence="2">
    <name type="scientific">Tanacetum cinerariifolium</name>
    <name type="common">Dalmatian daisy</name>
    <name type="synonym">Chrysanthemum cinerariifolium</name>
    <dbReference type="NCBI Taxonomy" id="118510"/>
    <lineage>
        <taxon>Eukaryota</taxon>
        <taxon>Viridiplantae</taxon>
        <taxon>Streptophyta</taxon>
        <taxon>Embryophyta</taxon>
        <taxon>Tracheophyta</taxon>
        <taxon>Spermatophyta</taxon>
        <taxon>Magnoliopsida</taxon>
        <taxon>eudicotyledons</taxon>
        <taxon>Gunneridae</taxon>
        <taxon>Pentapetalae</taxon>
        <taxon>asterids</taxon>
        <taxon>campanulids</taxon>
        <taxon>Asterales</taxon>
        <taxon>Asteraceae</taxon>
        <taxon>Asteroideae</taxon>
        <taxon>Anthemideae</taxon>
        <taxon>Anthemidinae</taxon>
        <taxon>Tanacetum</taxon>
    </lineage>
</organism>